<sequence length="484" mass="53661">MAYDTVINTEEEEEEMLLADGEPVSPTGQYFNSSVLSISVLAIFESDIAIDDSPTMWTLENVFLPIHPRFSSIMVKDERGVRQWKRVSVNLADHVNVPVFPAGLQTYDEQTRDYISHIALGHFPATRPLWDLHIIKYPTKQAAGTIVFRLHHALGDGYSLMSALFACVRRADDPSLPLTYPSSSSSSSSSLGAATCGGWRCAWRTVPRALSVCMNTLRDFGWGLLKSNFLEDDRSPLRSAAVGVEFRPVEISTISFSLDDIKQIKEKLGGTVNDVIAGIIFYGSQLYLRQAKSTTRGSSKKNAERMTALILLNTRLSASYRPLQEMNKPYSSDPWGNNFGFLHVSIPTCSHWDPLSFVHNAREIIKAKKRSFAVFLIAKMLETIRKLRGAEAAARYIYSTLQNTSMTITNMIGPMEQMIIAGHPVKSISFLTVGSPQSLTISIVSYMGNLKVTMGSEKGFIDSGLLVSCMKKSFQNILKEATGK</sequence>
<accession>A0AAQ3L582</accession>
<evidence type="ECO:0000256" key="3">
    <source>
        <dbReference type="ARBA" id="ARBA00004771"/>
    </source>
</evidence>
<organism evidence="13 14">
    <name type="scientific">Canna indica</name>
    <name type="common">Indian-shot</name>
    <dbReference type="NCBI Taxonomy" id="4628"/>
    <lineage>
        <taxon>Eukaryota</taxon>
        <taxon>Viridiplantae</taxon>
        <taxon>Streptophyta</taxon>
        <taxon>Embryophyta</taxon>
        <taxon>Tracheophyta</taxon>
        <taxon>Spermatophyta</taxon>
        <taxon>Magnoliopsida</taxon>
        <taxon>Liliopsida</taxon>
        <taxon>Zingiberales</taxon>
        <taxon>Cannaceae</taxon>
        <taxon>Canna</taxon>
    </lineage>
</organism>
<evidence type="ECO:0000313" key="14">
    <source>
        <dbReference type="Proteomes" id="UP001327560"/>
    </source>
</evidence>
<evidence type="ECO:0000256" key="10">
    <source>
        <dbReference type="ARBA" id="ARBA00048109"/>
    </source>
</evidence>
<comment type="similarity">
    <text evidence="8">In the N-terminal section; belongs to the long-chain O-acyltransferase family.</text>
</comment>
<reference evidence="13 14" key="1">
    <citation type="submission" date="2023-10" db="EMBL/GenBank/DDBJ databases">
        <title>Chromosome-scale genome assembly provides insights into flower coloration mechanisms of Canna indica.</title>
        <authorList>
            <person name="Li C."/>
        </authorList>
    </citation>
    <scope>NUCLEOTIDE SEQUENCE [LARGE SCALE GENOMIC DNA]</scope>
    <source>
        <tissue evidence="13">Flower</tissue>
    </source>
</reference>
<evidence type="ECO:0000259" key="12">
    <source>
        <dbReference type="Pfam" id="PF06974"/>
    </source>
</evidence>
<feature type="domain" description="O-acyltransferase WSD1-like N-terminal" evidence="11">
    <location>
        <begin position="84"/>
        <end position="276"/>
    </location>
</feature>
<comment type="subcellular location">
    <subcellularLocation>
        <location evidence="1">Cell membrane</location>
        <topology evidence="1">Single-pass membrane protein</topology>
    </subcellularLocation>
    <subcellularLocation>
        <location evidence="2">Endoplasmic reticulum membrane</location>
    </subcellularLocation>
</comment>
<dbReference type="PANTHER" id="PTHR31650">
    <property type="entry name" value="O-ACYLTRANSFERASE (WSD1-LIKE) FAMILY PROTEIN"/>
    <property type="match status" value="1"/>
</dbReference>
<evidence type="ECO:0000256" key="8">
    <source>
        <dbReference type="ARBA" id="ARBA00024360"/>
    </source>
</evidence>
<dbReference type="Proteomes" id="UP001327560">
    <property type="component" value="Chromosome 9"/>
</dbReference>
<dbReference type="AlphaFoldDB" id="A0AAQ3L582"/>
<keyword evidence="14" id="KW-1185">Reference proteome</keyword>
<comment type="catalytic activity">
    <reaction evidence="9">
        <text>a long chain fatty alcohol + a fatty acyl-CoA = a long-chain alcohol wax ester + CoA</text>
        <dbReference type="Rhea" id="RHEA:38443"/>
        <dbReference type="ChEBI" id="CHEBI:17135"/>
        <dbReference type="ChEBI" id="CHEBI:57287"/>
        <dbReference type="ChEBI" id="CHEBI:77636"/>
        <dbReference type="ChEBI" id="CHEBI:235323"/>
        <dbReference type="EC" id="2.3.1.75"/>
    </reaction>
</comment>
<evidence type="ECO:0000256" key="4">
    <source>
        <dbReference type="ARBA" id="ARBA00005189"/>
    </source>
</evidence>
<protein>
    <submittedName>
        <fullName evidence="13">O-acyltransferase WSD1-like</fullName>
    </submittedName>
</protein>
<gene>
    <name evidence="13" type="ORF">Cni_G29335</name>
</gene>
<dbReference type="GO" id="GO:0005886">
    <property type="term" value="C:plasma membrane"/>
    <property type="evidence" value="ECO:0007669"/>
    <property type="project" value="UniProtKB-SubCell"/>
</dbReference>
<comment type="pathway">
    <text evidence="3">Glycerolipid metabolism; triacylglycerol biosynthesis.</text>
</comment>
<dbReference type="PANTHER" id="PTHR31650:SF34">
    <property type="entry name" value="O-ACYLTRANSFERASE WSD1-LIKE ISOFORM X1"/>
    <property type="match status" value="1"/>
</dbReference>
<dbReference type="InterPro" id="IPR004255">
    <property type="entry name" value="O-acyltransferase_WSD1_N"/>
</dbReference>
<evidence type="ECO:0000256" key="5">
    <source>
        <dbReference type="ARBA" id="ARBA00022679"/>
    </source>
</evidence>
<feature type="domain" description="O-acyltransferase WSD1 C-terminal" evidence="12">
    <location>
        <begin position="335"/>
        <end position="477"/>
    </location>
</feature>
<evidence type="ECO:0000256" key="1">
    <source>
        <dbReference type="ARBA" id="ARBA00004162"/>
    </source>
</evidence>
<keyword evidence="7" id="KW-0012">Acyltransferase</keyword>
<evidence type="ECO:0000313" key="13">
    <source>
        <dbReference type="EMBL" id="WOL20530.1"/>
    </source>
</evidence>
<dbReference type="Pfam" id="PF03007">
    <property type="entry name" value="WS_DGAT_cat"/>
    <property type="match status" value="1"/>
</dbReference>
<evidence type="ECO:0000259" key="11">
    <source>
        <dbReference type="Pfam" id="PF03007"/>
    </source>
</evidence>
<dbReference type="GO" id="GO:0005789">
    <property type="term" value="C:endoplasmic reticulum membrane"/>
    <property type="evidence" value="ECO:0007669"/>
    <property type="project" value="UniProtKB-SubCell"/>
</dbReference>
<dbReference type="InterPro" id="IPR045034">
    <property type="entry name" value="O-acyltransferase_WSD1-like"/>
</dbReference>
<keyword evidence="5" id="KW-0808">Transferase</keyword>
<comment type="pathway">
    <text evidence="4">Lipid metabolism.</text>
</comment>
<dbReference type="GO" id="GO:0019432">
    <property type="term" value="P:triglyceride biosynthetic process"/>
    <property type="evidence" value="ECO:0007669"/>
    <property type="project" value="TreeGrafter"/>
</dbReference>
<evidence type="ECO:0000256" key="6">
    <source>
        <dbReference type="ARBA" id="ARBA00022824"/>
    </source>
</evidence>
<evidence type="ECO:0000256" key="7">
    <source>
        <dbReference type="ARBA" id="ARBA00023315"/>
    </source>
</evidence>
<dbReference type="GO" id="GO:0004144">
    <property type="term" value="F:diacylglycerol O-acyltransferase activity"/>
    <property type="evidence" value="ECO:0007669"/>
    <property type="project" value="UniProtKB-EC"/>
</dbReference>
<proteinExistence type="inferred from homology"/>
<dbReference type="EMBL" id="CP136898">
    <property type="protein sequence ID" value="WOL20530.1"/>
    <property type="molecule type" value="Genomic_DNA"/>
</dbReference>
<dbReference type="GO" id="GO:0047196">
    <property type="term" value="F:long-chain-alcohol O-fatty-acyltransferase activity"/>
    <property type="evidence" value="ECO:0007669"/>
    <property type="project" value="UniProtKB-EC"/>
</dbReference>
<name>A0AAQ3L582_9LILI</name>
<dbReference type="InterPro" id="IPR009721">
    <property type="entry name" value="O-acyltransferase_WSD1_C"/>
</dbReference>
<evidence type="ECO:0000256" key="2">
    <source>
        <dbReference type="ARBA" id="ARBA00004586"/>
    </source>
</evidence>
<keyword evidence="6" id="KW-0256">Endoplasmic reticulum</keyword>
<comment type="catalytic activity">
    <reaction evidence="10">
        <text>an acyl-CoA + a 1,2-diacyl-sn-glycerol = a triacyl-sn-glycerol + CoA</text>
        <dbReference type="Rhea" id="RHEA:10868"/>
        <dbReference type="ChEBI" id="CHEBI:17815"/>
        <dbReference type="ChEBI" id="CHEBI:57287"/>
        <dbReference type="ChEBI" id="CHEBI:58342"/>
        <dbReference type="ChEBI" id="CHEBI:64615"/>
        <dbReference type="EC" id="2.3.1.20"/>
    </reaction>
</comment>
<evidence type="ECO:0000256" key="9">
    <source>
        <dbReference type="ARBA" id="ARBA00047604"/>
    </source>
</evidence>
<dbReference type="Pfam" id="PF06974">
    <property type="entry name" value="WS_DGAT_C"/>
    <property type="match status" value="1"/>
</dbReference>